<evidence type="ECO:0000256" key="2">
    <source>
        <dbReference type="ARBA" id="ARBA00022705"/>
    </source>
</evidence>
<dbReference type="GO" id="GO:0033314">
    <property type="term" value="P:mitotic DNA replication checkpoint signaling"/>
    <property type="evidence" value="ECO:0007669"/>
    <property type="project" value="TreeGrafter"/>
</dbReference>
<feature type="domain" description="AAA+ ATPase" evidence="4">
    <location>
        <begin position="79"/>
        <end position="230"/>
    </location>
</feature>
<feature type="compositionally biased region" description="Polar residues" evidence="3">
    <location>
        <begin position="413"/>
        <end position="422"/>
    </location>
</feature>
<name>M2QZ90_CERS8</name>
<accession>M2QZ90</accession>
<dbReference type="InterPro" id="IPR027417">
    <property type="entry name" value="P-loop_NTPase"/>
</dbReference>
<dbReference type="EMBL" id="KB445796">
    <property type="protein sequence ID" value="EMD37480.1"/>
    <property type="molecule type" value="Genomic_DNA"/>
</dbReference>
<comment type="similarity">
    <text evidence="1">Belongs to the CDC6/cdc18 family.</text>
</comment>
<dbReference type="InterPro" id="IPR050311">
    <property type="entry name" value="ORC1/CDC6"/>
</dbReference>
<proteinExistence type="inferred from homology"/>
<evidence type="ECO:0000259" key="4">
    <source>
        <dbReference type="SMART" id="SM00382"/>
    </source>
</evidence>
<evidence type="ECO:0000256" key="3">
    <source>
        <dbReference type="SAM" id="MobiDB-lite"/>
    </source>
</evidence>
<dbReference type="SMART" id="SM00382">
    <property type="entry name" value="AAA"/>
    <property type="match status" value="1"/>
</dbReference>
<dbReference type="OrthoDB" id="1926878at2759"/>
<gene>
    <name evidence="5" type="ORF">CERSUDRAFT_114125</name>
</gene>
<dbReference type="Pfam" id="PF13401">
    <property type="entry name" value="AAA_22"/>
    <property type="match status" value="1"/>
</dbReference>
<dbReference type="GO" id="GO:0006270">
    <property type="term" value="P:DNA replication initiation"/>
    <property type="evidence" value="ECO:0007669"/>
    <property type="project" value="TreeGrafter"/>
</dbReference>
<dbReference type="GO" id="GO:0003688">
    <property type="term" value="F:DNA replication origin binding"/>
    <property type="evidence" value="ECO:0007669"/>
    <property type="project" value="TreeGrafter"/>
</dbReference>
<sequence>MPRRSASAIDLASTLNSPIAALATPPTSPPSPLPLHARARALLRPICNDVSNIAGRNEERKLIREFITSFLALAPSSAENSALYVSGTPGTGKTALINAVMHSLEAELEPHTATVISVNCMALTSIDAIWDRLAEELSAGSRQVKRGRRKAKETPSQRVEALLADSGRKCVLILDELDHLTSSLQALASLFTLSQSFPSSIRIIGIANTHTLASASSTAFSAQSLAGVKTVHFAPYTPQELLEIVNARLVPMSEDEDAAKLLQKFLPAPTLTLLTKKVASQTGDVRAVFEVLRGAIDLAVASASPDSLDAAPPAVTPAHVLSALKAYAPAKKIARVSSSTALPTPASTPVKQTTGDSEIVTKVRDLGLHSRLVLLALLLACRRISAGLTLSGSPSTTPSPPRTPSKRSGSSPNVMVTASSGRTATVDASQLHTYYSTILTRGENSLFTPVSRSEFGDLTGVLETVGLISLSSGLGSLPGTPTKSGRRGFGRSTSFNMSGSKSSQEVAFVEGIRLDEVARGLGIVDTGAQGSAVDVREEEVCAIWERERARISREARAQSTCVDASLVFEHAAED</sequence>
<dbReference type="SUPFAM" id="SSF52540">
    <property type="entry name" value="P-loop containing nucleoside triphosphate hydrolases"/>
    <property type="match status" value="1"/>
</dbReference>
<dbReference type="Pfam" id="PF22606">
    <property type="entry name" value="Cdc6-ORC-like_ATPase_lid"/>
    <property type="match status" value="1"/>
</dbReference>
<dbReference type="Gene3D" id="3.40.50.300">
    <property type="entry name" value="P-loop containing nucleotide triphosphate hydrolases"/>
    <property type="match status" value="1"/>
</dbReference>
<dbReference type="STRING" id="914234.M2QZ90"/>
<dbReference type="Proteomes" id="UP000016930">
    <property type="component" value="Unassembled WGS sequence"/>
</dbReference>
<keyword evidence="2" id="KW-0235">DNA replication</keyword>
<evidence type="ECO:0000313" key="5">
    <source>
        <dbReference type="EMBL" id="EMD37480.1"/>
    </source>
</evidence>
<dbReference type="AlphaFoldDB" id="M2QZ90"/>
<dbReference type="PANTHER" id="PTHR10763:SF26">
    <property type="entry name" value="CELL DIVISION CONTROL PROTEIN 6 HOMOLOG"/>
    <property type="match status" value="1"/>
</dbReference>
<dbReference type="InterPro" id="IPR049945">
    <property type="entry name" value="AAA_22"/>
</dbReference>
<reference evidence="5 6" key="1">
    <citation type="journal article" date="2012" name="Proc. Natl. Acad. Sci. U.S.A.">
        <title>Comparative genomics of Ceriporiopsis subvermispora and Phanerochaete chrysosporium provide insight into selective ligninolysis.</title>
        <authorList>
            <person name="Fernandez-Fueyo E."/>
            <person name="Ruiz-Duenas F.J."/>
            <person name="Ferreira P."/>
            <person name="Floudas D."/>
            <person name="Hibbett D.S."/>
            <person name="Canessa P."/>
            <person name="Larrondo L.F."/>
            <person name="James T.Y."/>
            <person name="Seelenfreund D."/>
            <person name="Lobos S."/>
            <person name="Polanco R."/>
            <person name="Tello M."/>
            <person name="Honda Y."/>
            <person name="Watanabe T."/>
            <person name="Watanabe T."/>
            <person name="Ryu J.S."/>
            <person name="Kubicek C.P."/>
            <person name="Schmoll M."/>
            <person name="Gaskell J."/>
            <person name="Hammel K.E."/>
            <person name="St John F.J."/>
            <person name="Vanden Wymelenberg A."/>
            <person name="Sabat G."/>
            <person name="Splinter BonDurant S."/>
            <person name="Syed K."/>
            <person name="Yadav J.S."/>
            <person name="Doddapaneni H."/>
            <person name="Subramanian V."/>
            <person name="Lavin J.L."/>
            <person name="Oguiza J.A."/>
            <person name="Perez G."/>
            <person name="Pisabarro A.G."/>
            <person name="Ramirez L."/>
            <person name="Santoyo F."/>
            <person name="Master E."/>
            <person name="Coutinho P.M."/>
            <person name="Henrissat B."/>
            <person name="Lombard V."/>
            <person name="Magnuson J.K."/>
            <person name="Kuees U."/>
            <person name="Hori C."/>
            <person name="Igarashi K."/>
            <person name="Samejima M."/>
            <person name="Held B.W."/>
            <person name="Barry K.W."/>
            <person name="LaButti K.M."/>
            <person name="Lapidus A."/>
            <person name="Lindquist E.A."/>
            <person name="Lucas S.M."/>
            <person name="Riley R."/>
            <person name="Salamov A.A."/>
            <person name="Hoffmeister D."/>
            <person name="Schwenk D."/>
            <person name="Hadar Y."/>
            <person name="Yarden O."/>
            <person name="de Vries R.P."/>
            <person name="Wiebenga A."/>
            <person name="Stenlid J."/>
            <person name="Eastwood D."/>
            <person name="Grigoriev I.V."/>
            <person name="Berka R.M."/>
            <person name="Blanchette R.A."/>
            <person name="Kersten P."/>
            <person name="Martinez A.T."/>
            <person name="Vicuna R."/>
            <person name="Cullen D."/>
        </authorList>
    </citation>
    <scope>NUCLEOTIDE SEQUENCE [LARGE SCALE GENOMIC DNA]</scope>
    <source>
        <strain evidence="5 6">B</strain>
    </source>
</reference>
<protein>
    <recommendedName>
        <fullName evidence="4">AAA+ ATPase domain-containing protein</fullName>
    </recommendedName>
</protein>
<dbReference type="GO" id="GO:0016887">
    <property type="term" value="F:ATP hydrolysis activity"/>
    <property type="evidence" value="ECO:0007669"/>
    <property type="project" value="InterPro"/>
</dbReference>
<dbReference type="Gene3D" id="1.10.8.60">
    <property type="match status" value="1"/>
</dbReference>
<feature type="region of interest" description="Disordered" evidence="3">
    <location>
        <begin position="390"/>
        <end position="422"/>
    </location>
</feature>
<keyword evidence="6" id="KW-1185">Reference proteome</keyword>
<organism evidence="5 6">
    <name type="scientific">Ceriporiopsis subvermispora (strain B)</name>
    <name type="common">White-rot fungus</name>
    <name type="synonym">Gelatoporia subvermispora</name>
    <dbReference type="NCBI Taxonomy" id="914234"/>
    <lineage>
        <taxon>Eukaryota</taxon>
        <taxon>Fungi</taxon>
        <taxon>Dikarya</taxon>
        <taxon>Basidiomycota</taxon>
        <taxon>Agaricomycotina</taxon>
        <taxon>Agaricomycetes</taxon>
        <taxon>Polyporales</taxon>
        <taxon>Gelatoporiaceae</taxon>
        <taxon>Gelatoporia</taxon>
    </lineage>
</organism>
<dbReference type="GO" id="GO:0005634">
    <property type="term" value="C:nucleus"/>
    <property type="evidence" value="ECO:0007669"/>
    <property type="project" value="TreeGrafter"/>
</dbReference>
<dbReference type="InterPro" id="IPR003593">
    <property type="entry name" value="AAA+_ATPase"/>
</dbReference>
<dbReference type="InterPro" id="IPR054425">
    <property type="entry name" value="Cdc6_ORC1-like_ATPase_lid"/>
</dbReference>
<dbReference type="HOGENOM" id="CLU_025750_0_0_1"/>
<dbReference type="PANTHER" id="PTHR10763">
    <property type="entry name" value="CELL DIVISION CONTROL PROTEIN 6-RELATED"/>
    <property type="match status" value="1"/>
</dbReference>
<evidence type="ECO:0000313" key="6">
    <source>
        <dbReference type="Proteomes" id="UP000016930"/>
    </source>
</evidence>
<dbReference type="CDD" id="cd00009">
    <property type="entry name" value="AAA"/>
    <property type="match status" value="1"/>
</dbReference>
<evidence type="ECO:0000256" key="1">
    <source>
        <dbReference type="ARBA" id="ARBA00006184"/>
    </source>
</evidence>